<keyword evidence="6" id="KW-0862">Zinc</keyword>
<comment type="caution">
    <text evidence="10">The sequence shown here is derived from an EMBL/GenBank/DDBJ whole genome shotgun (WGS) entry which is preliminary data.</text>
</comment>
<dbReference type="InterPro" id="IPR036388">
    <property type="entry name" value="WH-like_DNA-bd_sf"/>
</dbReference>
<reference evidence="10 11" key="1">
    <citation type="submission" date="2021-06" db="EMBL/GenBank/DDBJ databases">
        <authorList>
            <person name="Kallberg Y."/>
            <person name="Tangrot J."/>
            <person name="Rosling A."/>
        </authorList>
    </citation>
    <scope>NUCLEOTIDE SEQUENCE [LARGE SCALE GENOMIC DNA]</scope>
    <source>
        <strain evidence="10 11">120-4 pot B 10/14</strain>
    </source>
</reference>
<accession>A0ABN7VBG0</accession>
<sequence>MVRILLKGNVKAHITDWFKSFQSLKNIGQTDGVSKKLTSPNSTEILLPRLQHKNSQSQKIEGIIPRHSPIITYSQPQYQPKPTVNAYLPDITRSIKNLENGLLDVFNNNRQWANAVRLQDAKFFETLAKGQEPKLFWIGCSDSRVPAEIITKLGFGEIFVHRNIANQFKEDDTNCLSELEFAVYNLKVEHIIVCGHTKCGGIQNAYNDLALRENLKIWLSDIRKIKDSYPELFPDQFTESKMSKNEIDFIHKKLVSVNVINQVNKISENIIVKEAWKDEKRRLAVHGWIFNMENGHLEDLYVTRNNYTPSFNGSNGSYTDGDNTGGFIGQTDYASGSQDQKPAVERKRSVRHVTIKQLLNAATQHSDSEYLIDGHKIDIVSILGSVRDMNVASSNVIEFKIDDGTGFIDAKIWFESEEKKEISAAYKISIDSYVCAYGNLKNFKGKNFLNCIPYGLRVIEDYNEISCHLCEVVYEHLSLIRSDSGTAFQQSSPINTNNYTNNYSNNYSNNYVGNSHALSDPLHTEIRDYVVKNGHPQMGLQIANICGALGFQYGSDSKIKDAIETMIAEGILYNTQDDNYVA</sequence>
<dbReference type="Pfam" id="PF00484">
    <property type="entry name" value="Pro_CA"/>
    <property type="match status" value="1"/>
</dbReference>
<dbReference type="EMBL" id="CAJVQB010012198">
    <property type="protein sequence ID" value="CAG8753596.1"/>
    <property type="molecule type" value="Genomic_DNA"/>
</dbReference>
<dbReference type="PANTHER" id="PTHR11002">
    <property type="entry name" value="CARBONIC ANHYDRASE"/>
    <property type="match status" value="1"/>
</dbReference>
<evidence type="ECO:0000256" key="3">
    <source>
        <dbReference type="ARBA" id="ARBA00007815"/>
    </source>
</evidence>
<dbReference type="InterPro" id="IPR014892">
    <property type="entry name" value="RPA_C"/>
</dbReference>
<dbReference type="InterPro" id="IPR012340">
    <property type="entry name" value="NA-bd_OB-fold"/>
</dbReference>
<dbReference type="Pfam" id="PF08784">
    <property type="entry name" value="RPA_C"/>
    <property type="match status" value="1"/>
</dbReference>
<proteinExistence type="inferred from homology"/>
<keyword evidence="11" id="KW-1185">Reference proteome</keyword>
<dbReference type="Gene3D" id="2.40.50.140">
    <property type="entry name" value="Nucleic acid-binding proteins"/>
    <property type="match status" value="1"/>
</dbReference>
<dbReference type="InterPro" id="IPR015892">
    <property type="entry name" value="Carbonic_anhydrase_CS"/>
</dbReference>
<dbReference type="SMART" id="SM00947">
    <property type="entry name" value="Pro_CA"/>
    <property type="match status" value="1"/>
</dbReference>
<comment type="cofactor">
    <cofactor evidence="1">
        <name>Zn(2+)</name>
        <dbReference type="ChEBI" id="CHEBI:29105"/>
    </cofactor>
</comment>
<keyword evidence="5" id="KW-0479">Metal-binding</keyword>
<evidence type="ECO:0000313" key="10">
    <source>
        <dbReference type="EMBL" id="CAG8753596.1"/>
    </source>
</evidence>
<feature type="non-terminal residue" evidence="10">
    <location>
        <position position="582"/>
    </location>
</feature>
<feature type="domain" description="Replication protein A C-terminal" evidence="9">
    <location>
        <begin position="484"/>
        <end position="579"/>
    </location>
</feature>
<dbReference type="Gene3D" id="3.40.1050.10">
    <property type="entry name" value="Carbonic anhydrase"/>
    <property type="match status" value="1"/>
</dbReference>
<evidence type="ECO:0000256" key="7">
    <source>
        <dbReference type="ARBA" id="ARBA00023239"/>
    </source>
</evidence>
<evidence type="ECO:0000256" key="1">
    <source>
        <dbReference type="ARBA" id="ARBA00001947"/>
    </source>
</evidence>
<evidence type="ECO:0000256" key="4">
    <source>
        <dbReference type="ARBA" id="ARBA00012925"/>
    </source>
</evidence>
<dbReference type="InterPro" id="IPR036874">
    <property type="entry name" value="Carbonic_anhydrase_sf"/>
</dbReference>
<gene>
    <name evidence="10" type="ORF">GMARGA_LOCUS16668</name>
</gene>
<evidence type="ECO:0000256" key="6">
    <source>
        <dbReference type="ARBA" id="ARBA00022833"/>
    </source>
</evidence>
<name>A0ABN7VBG0_GIGMA</name>
<dbReference type="Gene3D" id="1.10.10.10">
    <property type="entry name" value="Winged helix-like DNA-binding domain superfamily/Winged helix DNA-binding domain"/>
    <property type="match status" value="1"/>
</dbReference>
<evidence type="ECO:0000256" key="2">
    <source>
        <dbReference type="ARBA" id="ARBA00006217"/>
    </source>
</evidence>
<dbReference type="SUPFAM" id="SSF50249">
    <property type="entry name" value="Nucleic acid-binding proteins"/>
    <property type="match status" value="1"/>
</dbReference>
<protein>
    <recommendedName>
        <fullName evidence="4">carbonic anhydrase</fullName>
        <ecNumber evidence="4">4.2.1.1</ecNumber>
    </recommendedName>
</protein>
<dbReference type="SUPFAM" id="SSF53056">
    <property type="entry name" value="beta-carbonic anhydrase, cab"/>
    <property type="match status" value="1"/>
</dbReference>
<dbReference type="Proteomes" id="UP000789901">
    <property type="component" value="Unassembled WGS sequence"/>
</dbReference>
<evidence type="ECO:0000256" key="5">
    <source>
        <dbReference type="ARBA" id="ARBA00022723"/>
    </source>
</evidence>
<dbReference type="PROSITE" id="PS00705">
    <property type="entry name" value="PROK_CO2_ANHYDRASE_2"/>
    <property type="match status" value="1"/>
</dbReference>
<evidence type="ECO:0000256" key="8">
    <source>
        <dbReference type="ARBA" id="ARBA00048348"/>
    </source>
</evidence>
<evidence type="ECO:0000313" key="11">
    <source>
        <dbReference type="Proteomes" id="UP000789901"/>
    </source>
</evidence>
<dbReference type="PANTHER" id="PTHR11002:SF76">
    <property type="entry name" value="CARBONIC ANHYDRASE"/>
    <property type="match status" value="1"/>
</dbReference>
<dbReference type="CDD" id="cd04478">
    <property type="entry name" value="RPA2_DBD_D"/>
    <property type="match status" value="1"/>
</dbReference>
<dbReference type="InterPro" id="IPR001765">
    <property type="entry name" value="Carbonic_anhydrase"/>
</dbReference>
<comment type="similarity">
    <text evidence="2">Belongs to the beta-class carbonic anhydrase family.</text>
</comment>
<dbReference type="PROSITE" id="PS00704">
    <property type="entry name" value="PROK_CO2_ANHYDRASE_1"/>
    <property type="match status" value="1"/>
</dbReference>
<dbReference type="CDD" id="cd00883">
    <property type="entry name" value="beta_CA_cladeA"/>
    <property type="match status" value="1"/>
</dbReference>
<comment type="similarity">
    <text evidence="3">Belongs to the replication factor A protein 2 family.</text>
</comment>
<dbReference type="EC" id="4.2.1.1" evidence="4"/>
<comment type="catalytic activity">
    <reaction evidence="8">
        <text>hydrogencarbonate + H(+) = CO2 + H2O</text>
        <dbReference type="Rhea" id="RHEA:10748"/>
        <dbReference type="ChEBI" id="CHEBI:15377"/>
        <dbReference type="ChEBI" id="CHEBI:15378"/>
        <dbReference type="ChEBI" id="CHEBI:16526"/>
        <dbReference type="ChEBI" id="CHEBI:17544"/>
        <dbReference type="EC" id="4.2.1.1"/>
    </reaction>
</comment>
<organism evidence="10 11">
    <name type="scientific">Gigaspora margarita</name>
    <dbReference type="NCBI Taxonomy" id="4874"/>
    <lineage>
        <taxon>Eukaryota</taxon>
        <taxon>Fungi</taxon>
        <taxon>Fungi incertae sedis</taxon>
        <taxon>Mucoromycota</taxon>
        <taxon>Glomeromycotina</taxon>
        <taxon>Glomeromycetes</taxon>
        <taxon>Diversisporales</taxon>
        <taxon>Gigasporaceae</taxon>
        <taxon>Gigaspora</taxon>
    </lineage>
</organism>
<keyword evidence="7" id="KW-0456">Lyase</keyword>
<evidence type="ECO:0000259" key="9">
    <source>
        <dbReference type="Pfam" id="PF08784"/>
    </source>
</evidence>